<evidence type="ECO:0000313" key="10">
    <source>
        <dbReference type="EMBL" id="NYE83597.1"/>
    </source>
</evidence>
<keyword evidence="7 8" id="KW-0472">Membrane</keyword>
<keyword evidence="6 8" id="KW-1133">Transmembrane helix</keyword>
<dbReference type="InterPro" id="IPR050171">
    <property type="entry name" value="MFS_Transporters"/>
</dbReference>
<feature type="transmembrane region" description="Helical" evidence="8">
    <location>
        <begin position="229"/>
        <end position="249"/>
    </location>
</feature>
<dbReference type="PROSITE" id="PS50850">
    <property type="entry name" value="MFS"/>
    <property type="match status" value="1"/>
</dbReference>
<evidence type="ECO:0000256" key="5">
    <source>
        <dbReference type="ARBA" id="ARBA00022692"/>
    </source>
</evidence>
<evidence type="ECO:0000256" key="8">
    <source>
        <dbReference type="HAMAP-Rule" id="MF_01118"/>
    </source>
</evidence>
<dbReference type="InterPro" id="IPR011701">
    <property type="entry name" value="MFS"/>
</dbReference>
<evidence type="ECO:0000256" key="1">
    <source>
        <dbReference type="ARBA" id="ARBA00004651"/>
    </source>
</evidence>
<evidence type="ECO:0000259" key="9">
    <source>
        <dbReference type="PROSITE" id="PS50850"/>
    </source>
</evidence>
<dbReference type="RefSeq" id="WP_179587379.1">
    <property type="nucleotide sequence ID" value="NZ_JACBYR010000001.1"/>
</dbReference>
<evidence type="ECO:0000256" key="2">
    <source>
        <dbReference type="ARBA" id="ARBA00022448"/>
    </source>
</evidence>
<evidence type="ECO:0000256" key="6">
    <source>
        <dbReference type="ARBA" id="ARBA00022989"/>
    </source>
</evidence>
<dbReference type="CDD" id="cd17489">
    <property type="entry name" value="MFS_YfcJ_like"/>
    <property type="match status" value="1"/>
</dbReference>
<accession>A0A7Y9LMG4</accession>
<feature type="transmembrane region" description="Helical" evidence="8">
    <location>
        <begin position="255"/>
        <end position="273"/>
    </location>
</feature>
<dbReference type="NCBIfam" id="NF003477">
    <property type="entry name" value="PRK05122.1"/>
    <property type="match status" value="1"/>
</dbReference>
<feature type="transmembrane region" description="Helical" evidence="8">
    <location>
        <begin position="309"/>
        <end position="332"/>
    </location>
</feature>
<dbReference type="PANTHER" id="PTHR23517:SF13">
    <property type="entry name" value="MAJOR FACILITATOR SUPERFAMILY MFS_1"/>
    <property type="match status" value="1"/>
</dbReference>
<dbReference type="InterPro" id="IPR020846">
    <property type="entry name" value="MFS_dom"/>
</dbReference>
<dbReference type="SUPFAM" id="SSF103473">
    <property type="entry name" value="MFS general substrate transporter"/>
    <property type="match status" value="1"/>
</dbReference>
<evidence type="ECO:0000256" key="3">
    <source>
        <dbReference type="ARBA" id="ARBA00022475"/>
    </source>
</evidence>
<dbReference type="PANTHER" id="PTHR23517">
    <property type="entry name" value="RESISTANCE PROTEIN MDTM, PUTATIVE-RELATED-RELATED"/>
    <property type="match status" value="1"/>
</dbReference>
<dbReference type="Gene3D" id="1.20.1250.20">
    <property type="entry name" value="MFS general substrate transporter like domains"/>
    <property type="match status" value="1"/>
</dbReference>
<feature type="transmembrane region" description="Helical" evidence="8">
    <location>
        <begin position="154"/>
        <end position="175"/>
    </location>
</feature>
<feature type="transmembrane region" description="Helical" evidence="8">
    <location>
        <begin position="181"/>
        <end position="199"/>
    </location>
</feature>
<organism evidence="10 11">
    <name type="scientific">Pigmentiphaga litoralis</name>
    <dbReference type="NCBI Taxonomy" id="516702"/>
    <lineage>
        <taxon>Bacteria</taxon>
        <taxon>Pseudomonadati</taxon>
        <taxon>Pseudomonadota</taxon>
        <taxon>Betaproteobacteria</taxon>
        <taxon>Burkholderiales</taxon>
        <taxon>Alcaligenaceae</taxon>
        <taxon>Pigmentiphaga</taxon>
    </lineage>
</organism>
<keyword evidence="3 8" id="KW-1003">Cell membrane</keyword>
<feature type="transmembrane region" description="Helical" evidence="8">
    <location>
        <begin position="344"/>
        <end position="362"/>
    </location>
</feature>
<feature type="transmembrane region" description="Helical" evidence="8">
    <location>
        <begin position="114"/>
        <end position="142"/>
    </location>
</feature>
<comment type="caution">
    <text evidence="10">The sequence shown here is derived from an EMBL/GenBank/DDBJ whole genome shotgun (WGS) entry which is preliminary data.</text>
</comment>
<feature type="transmembrane region" description="Helical" evidence="8">
    <location>
        <begin position="87"/>
        <end position="108"/>
    </location>
</feature>
<sequence length="406" mass="40808">MSSSASRTDAPLSHRAATRHILTTVFFSFLCYLSIGLPLAVLPGFVHIDLGFSSILAGLAISMQYVATVVSRPLAGRMADRVGPKQTVSTGLIVMGAGGALTLLAGWLDMVPVLSLIVLLIGRLGIGFAESWVATGSITWGIGQVGGAETGRVISWNGIATFSGLALGAPLGVVLNDAGGLAAIGACTVGLAAAGSLMARRKPATPVMGGKPLSFGAVLGRVAPHATSLALGAVGFGAIASFIALYYVSRGWLNPAYALTAFGGAFVAARLLMANTIGTYGGFRVAIASLATECVGLVVLWLAPTPGVALAGAALSGFGFALVFPALAVEAVKLVPANHRGSALGAYSLFLDLALGVTGPVAGLVASRWGYQQIYLFAVISAVAATGIAVVLALRARSAQGSLSSA</sequence>
<comment type="subcellular location">
    <subcellularLocation>
        <location evidence="8">Cell inner membrane</location>
        <topology evidence="8">Multi-pass membrane protein</topology>
    </subcellularLocation>
    <subcellularLocation>
        <location evidence="1">Cell membrane</location>
        <topology evidence="1">Multi-pass membrane protein</topology>
    </subcellularLocation>
</comment>
<feature type="domain" description="Major facilitator superfamily (MFS) profile" evidence="9">
    <location>
        <begin position="213"/>
        <end position="406"/>
    </location>
</feature>
<feature type="transmembrane region" description="Helical" evidence="8">
    <location>
        <begin position="52"/>
        <end position="75"/>
    </location>
</feature>
<dbReference type="AlphaFoldDB" id="A0A7Y9LMG4"/>
<evidence type="ECO:0000313" key="11">
    <source>
        <dbReference type="Proteomes" id="UP000542125"/>
    </source>
</evidence>
<comment type="similarity">
    <text evidence="8">Belongs to the major facilitator superfamily. YhhS family.</text>
</comment>
<keyword evidence="5 8" id="KW-0812">Transmembrane</keyword>
<dbReference type="GO" id="GO:0022857">
    <property type="term" value="F:transmembrane transporter activity"/>
    <property type="evidence" value="ECO:0007669"/>
    <property type="project" value="UniProtKB-UniRule"/>
</dbReference>
<feature type="transmembrane region" description="Helical" evidence="8">
    <location>
        <begin position="21"/>
        <end position="46"/>
    </location>
</feature>
<dbReference type="Pfam" id="PF07690">
    <property type="entry name" value="MFS_1"/>
    <property type="match status" value="2"/>
</dbReference>
<gene>
    <name evidence="10" type="ORF">FHW18_002868</name>
</gene>
<feature type="transmembrane region" description="Helical" evidence="8">
    <location>
        <begin position="374"/>
        <end position="394"/>
    </location>
</feature>
<dbReference type="InterPro" id="IPR036259">
    <property type="entry name" value="MFS_trans_sf"/>
</dbReference>
<keyword evidence="2 8" id="KW-0813">Transport</keyword>
<keyword evidence="4 8" id="KW-0997">Cell inner membrane</keyword>
<dbReference type="InterPro" id="IPR023008">
    <property type="entry name" value="MFS_YhhS-like"/>
</dbReference>
<evidence type="ECO:0000256" key="7">
    <source>
        <dbReference type="ARBA" id="ARBA00023136"/>
    </source>
</evidence>
<dbReference type="EMBL" id="JACBYR010000001">
    <property type="protein sequence ID" value="NYE83597.1"/>
    <property type="molecule type" value="Genomic_DNA"/>
</dbReference>
<dbReference type="Proteomes" id="UP000542125">
    <property type="component" value="Unassembled WGS sequence"/>
</dbReference>
<dbReference type="HAMAP" id="MF_01118">
    <property type="entry name" value="MFS_YhhS"/>
    <property type="match status" value="1"/>
</dbReference>
<name>A0A7Y9LMG4_9BURK</name>
<proteinExistence type="inferred from homology"/>
<keyword evidence="11" id="KW-1185">Reference proteome</keyword>
<dbReference type="GO" id="GO:0005886">
    <property type="term" value="C:plasma membrane"/>
    <property type="evidence" value="ECO:0007669"/>
    <property type="project" value="UniProtKB-SubCell"/>
</dbReference>
<feature type="transmembrane region" description="Helical" evidence="8">
    <location>
        <begin position="285"/>
        <end position="303"/>
    </location>
</feature>
<protein>
    <recommendedName>
        <fullName evidence="8">Uncharacterized MFS-type transporter FHW18_002868</fullName>
    </recommendedName>
</protein>
<reference evidence="10 11" key="1">
    <citation type="submission" date="2020-07" db="EMBL/GenBank/DDBJ databases">
        <title>Genomic Encyclopedia of Type Strains, Phase IV (KMG-V): Genome sequencing to study the core and pangenomes of soil and plant-associated prokaryotes.</title>
        <authorList>
            <person name="Whitman W."/>
        </authorList>
    </citation>
    <scope>NUCLEOTIDE SEQUENCE [LARGE SCALE GENOMIC DNA]</scope>
    <source>
        <strain evidence="10 11">SAS40</strain>
    </source>
</reference>
<evidence type="ECO:0000256" key="4">
    <source>
        <dbReference type="ARBA" id="ARBA00022519"/>
    </source>
</evidence>